<dbReference type="SMART" id="SM00267">
    <property type="entry name" value="GGDEF"/>
    <property type="match status" value="1"/>
</dbReference>
<feature type="domain" description="GGDEF" evidence="4">
    <location>
        <begin position="270"/>
        <end position="402"/>
    </location>
</feature>
<dbReference type="GO" id="GO:0009190">
    <property type="term" value="P:cyclic nucleotide biosynthetic process"/>
    <property type="evidence" value="ECO:0007669"/>
    <property type="project" value="InterPro"/>
</dbReference>
<dbReference type="PANTHER" id="PTHR33121">
    <property type="entry name" value="CYCLIC DI-GMP PHOSPHODIESTERASE PDEF"/>
    <property type="match status" value="1"/>
</dbReference>
<dbReference type="PROSITE" id="PS50883">
    <property type="entry name" value="EAL"/>
    <property type="match status" value="1"/>
</dbReference>
<organism evidence="5 6">
    <name type="scientific">Catenovulum agarivorans DS-2</name>
    <dbReference type="NCBI Taxonomy" id="1328313"/>
    <lineage>
        <taxon>Bacteria</taxon>
        <taxon>Pseudomonadati</taxon>
        <taxon>Pseudomonadota</taxon>
        <taxon>Gammaproteobacteria</taxon>
        <taxon>Alteromonadales</taxon>
        <taxon>Alteromonadaceae</taxon>
        <taxon>Catenovulum</taxon>
    </lineage>
</organism>
<dbReference type="Proteomes" id="UP000019276">
    <property type="component" value="Unassembled WGS sequence"/>
</dbReference>
<evidence type="ECO:0000313" key="6">
    <source>
        <dbReference type="Proteomes" id="UP000019276"/>
    </source>
</evidence>
<dbReference type="RefSeq" id="WP_051479521.1">
    <property type="nucleotide sequence ID" value="NZ_ARZY01000002.1"/>
</dbReference>
<dbReference type="Pfam" id="PF00563">
    <property type="entry name" value="EAL"/>
    <property type="match status" value="1"/>
</dbReference>
<evidence type="ECO:0000259" key="4">
    <source>
        <dbReference type="PROSITE" id="PS50887"/>
    </source>
</evidence>
<dbReference type="PANTHER" id="PTHR33121:SF70">
    <property type="entry name" value="SIGNALING PROTEIN YKOW"/>
    <property type="match status" value="1"/>
</dbReference>
<dbReference type="SUPFAM" id="SSF141868">
    <property type="entry name" value="EAL domain-like"/>
    <property type="match status" value="1"/>
</dbReference>
<keyword evidence="6" id="KW-1185">Reference proteome</keyword>
<dbReference type="GO" id="GO:0035556">
    <property type="term" value="P:intracellular signal transduction"/>
    <property type="evidence" value="ECO:0007669"/>
    <property type="project" value="InterPro"/>
</dbReference>
<dbReference type="eggNOG" id="COG5001">
    <property type="taxonomic scope" value="Bacteria"/>
</dbReference>
<name>W7QG20_9ALTE</name>
<dbReference type="EMBL" id="ARZY01000002">
    <property type="protein sequence ID" value="EWH11879.1"/>
    <property type="molecule type" value="Genomic_DNA"/>
</dbReference>
<dbReference type="AlphaFoldDB" id="W7QG20"/>
<dbReference type="Gene3D" id="3.20.20.450">
    <property type="entry name" value="EAL domain"/>
    <property type="match status" value="1"/>
</dbReference>
<dbReference type="InterPro" id="IPR029787">
    <property type="entry name" value="Nucleotide_cyclase"/>
</dbReference>
<evidence type="ECO:0000313" key="5">
    <source>
        <dbReference type="EMBL" id="EWH11879.1"/>
    </source>
</evidence>
<dbReference type="SUPFAM" id="SSF55073">
    <property type="entry name" value="Nucleotide cyclase"/>
    <property type="match status" value="1"/>
</dbReference>
<dbReference type="GO" id="GO:0071111">
    <property type="term" value="F:cyclic-guanylate-specific phosphodiesterase activity"/>
    <property type="evidence" value="ECO:0007669"/>
    <property type="project" value="InterPro"/>
</dbReference>
<dbReference type="CDD" id="cd01948">
    <property type="entry name" value="EAL"/>
    <property type="match status" value="1"/>
</dbReference>
<dbReference type="InterPro" id="IPR001054">
    <property type="entry name" value="A/G_cyclase"/>
</dbReference>
<feature type="domain" description="EAL" evidence="3">
    <location>
        <begin position="411"/>
        <end position="668"/>
    </location>
</feature>
<dbReference type="InterPro" id="IPR001633">
    <property type="entry name" value="EAL_dom"/>
</dbReference>
<accession>W7QG20</accession>
<gene>
    <name evidence="5" type="ORF">DS2_01798</name>
</gene>
<dbReference type="PROSITE" id="PS50887">
    <property type="entry name" value="GGDEF"/>
    <property type="match status" value="1"/>
</dbReference>
<dbReference type="CDD" id="cd01949">
    <property type="entry name" value="GGDEF"/>
    <property type="match status" value="1"/>
</dbReference>
<keyword evidence="1" id="KW-1133">Transmembrane helix</keyword>
<comment type="caution">
    <text evidence="5">The sequence shown here is derived from an EMBL/GenBank/DDBJ whole genome shotgun (WGS) entry which is preliminary data.</text>
</comment>
<dbReference type="InterPro" id="IPR000160">
    <property type="entry name" value="GGDEF_dom"/>
</dbReference>
<reference evidence="5 6" key="1">
    <citation type="journal article" date="2014" name="Genome Announc.">
        <title>Draft Genome Sequence of the Agar-Degrading Bacterium Catenovulum sp. Strain DS-2, Isolated from Intestines of Haliotis diversicolor.</title>
        <authorList>
            <person name="Shan D."/>
            <person name="Li X."/>
            <person name="Gu Z."/>
            <person name="Wei G."/>
            <person name="Gao Z."/>
            <person name="Shao Z."/>
        </authorList>
    </citation>
    <scope>NUCLEOTIDE SEQUENCE [LARGE SCALE GENOMIC DNA]</scope>
    <source>
        <strain evidence="5 6">DS-2</strain>
    </source>
</reference>
<dbReference type="InterPro" id="IPR043128">
    <property type="entry name" value="Rev_trsase/Diguanyl_cyclase"/>
</dbReference>
<sequence length="676" mass="76393">MYAAIYRLLKQFSLHSLKARVVLALILSSLCATLLIVSLFSAVQFYKVSDQIKADIQKNIELISDSLSEALWSFKEETVQYMASGLSQTQYIAAAEVISETGEHYLYGMKIGQPEFTKALIHQNEKVGTIYIWLDQQAINRYVKDSVIYVILVYVVSAILVAFISIRLIGFMLSRHLSNIVNHMRSFKLDDSLKSEIELDRAPYIDDELNQIVTSFNRLRHDTRDYLSAKQQYEKHLTYQANHDDLTGIANRRYGLQLLEEKIKQVGFSGRFALMFVDLDGFKDINDTHHHLVGDEILRIVSARIQQLVKPHDGFLARIGGDEFMVVVDLESAELSVFAESILKKIKEPYGVASDKLILSCSIGIAMYPEDADTATNLIANADTAMFQAKNAGKSQFKTFSAEMFEDLMIKSRLKTALKTALENNEVQVYFQPIFAIEDGSIVGFEALCRWFHPEYGAVRPDIFIALAEETGDVVEIDRFVLTETVKKLHKLQGQNTRLFGTVNFCPLDFEQPDLVDYLDNVLTRYPLTENRLEIEVTERSMINESGNTNINLLLEELEKLGVKIAIDDFGTGYSALSYVKSYREFISKIKVDRLFVRDIEQDSADVALVSSIISMAKGLDMTVVAEGIETVQQQDLLANLGCQYGQGYLISKPLPIDEFCQLVASQKVQDNVSFI</sequence>
<dbReference type="SMART" id="SM00052">
    <property type="entry name" value="EAL"/>
    <property type="match status" value="1"/>
</dbReference>
<dbReference type="InterPro" id="IPR035919">
    <property type="entry name" value="EAL_sf"/>
</dbReference>
<dbReference type="Pfam" id="PF00990">
    <property type="entry name" value="GGDEF"/>
    <property type="match status" value="1"/>
</dbReference>
<evidence type="ECO:0000259" key="3">
    <source>
        <dbReference type="PROSITE" id="PS50883"/>
    </source>
</evidence>
<dbReference type="Gene3D" id="3.30.70.270">
    <property type="match status" value="1"/>
</dbReference>
<dbReference type="STRING" id="1328313.DS2_01798"/>
<dbReference type="GO" id="GO:0004016">
    <property type="term" value="F:adenylate cyclase activity"/>
    <property type="evidence" value="ECO:0007669"/>
    <property type="project" value="UniProtKB-ARBA"/>
</dbReference>
<dbReference type="PROSITE" id="PS50125">
    <property type="entry name" value="GUANYLATE_CYCLASE_2"/>
    <property type="match status" value="1"/>
</dbReference>
<proteinExistence type="predicted"/>
<feature type="transmembrane region" description="Helical" evidence="1">
    <location>
        <begin position="147"/>
        <end position="169"/>
    </location>
</feature>
<feature type="domain" description="Guanylate cyclase" evidence="2">
    <location>
        <begin position="273"/>
        <end position="330"/>
    </location>
</feature>
<dbReference type="InterPro" id="IPR050706">
    <property type="entry name" value="Cyclic-di-GMP_PDE-like"/>
</dbReference>
<keyword evidence="1" id="KW-0472">Membrane</keyword>
<feature type="transmembrane region" description="Helical" evidence="1">
    <location>
        <begin position="21"/>
        <end position="43"/>
    </location>
</feature>
<keyword evidence="1" id="KW-0812">Transmembrane</keyword>
<dbReference type="NCBIfam" id="TIGR00254">
    <property type="entry name" value="GGDEF"/>
    <property type="match status" value="1"/>
</dbReference>
<dbReference type="OrthoDB" id="9804951at2"/>
<evidence type="ECO:0000259" key="2">
    <source>
        <dbReference type="PROSITE" id="PS50125"/>
    </source>
</evidence>
<evidence type="ECO:0000256" key="1">
    <source>
        <dbReference type="SAM" id="Phobius"/>
    </source>
</evidence>
<protein>
    <submittedName>
        <fullName evidence="5">Diguanylate cyclase/phosphodiesterase with extracellular sensor</fullName>
    </submittedName>
</protein>